<protein>
    <recommendedName>
        <fullName evidence="3">Sulfatase-modifying factor enzyme domain-containing protein</fullName>
    </recommendedName>
</protein>
<evidence type="ECO:0000313" key="2">
    <source>
        <dbReference type="Proteomes" id="UP000433181"/>
    </source>
</evidence>
<keyword evidence="2" id="KW-1185">Reference proteome</keyword>
<gene>
    <name evidence="1" type="ORF">FYJ84_04405</name>
</gene>
<sequence>MISRAEFQVLAKGSNECTNISGSADPGTTGGHVDTAGRRMISNFGLEDCCGAMWSWTSDLLENYPGSVWNSANYYLDSYAWQERSVYNPDIDSQKYGSCFGLLRRCLVGGDWSVGSYCGSRAADCDNFSSDRFAAFGGRAVSEPRVVHLG</sequence>
<dbReference type="EMBL" id="VUNR01000005">
    <property type="protein sequence ID" value="MSU08231.1"/>
    <property type="molecule type" value="Genomic_DNA"/>
</dbReference>
<comment type="caution">
    <text evidence="1">The sequence shown here is derived from an EMBL/GenBank/DDBJ whole genome shotgun (WGS) entry which is preliminary data.</text>
</comment>
<proteinExistence type="predicted"/>
<dbReference type="SUPFAM" id="SSF56436">
    <property type="entry name" value="C-type lectin-like"/>
    <property type="match status" value="1"/>
</dbReference>
<organism evidence="1 2">
    <name type="scientific">Anaerovibrio slackiae</name>
    <dbReference type="NCBI Taxonomy" id="2652309"/>
    <lineage>
        <taxon>Bacteria</taxon>
        <taxon>Bacillati</taxon>
        <taxon>Bacillota</taxon>
        <taxon>Negativicutes</taxon>
        <taxon>Selenomonadales</taxon>
        <taxon>Selenomonadaceae</taxon>
        <taxon>Anaerovibrio</taxon>
    </lineage>
</organism>
<dbReference type="InterPro" id="IPR042095">
    <property type="entry name" value="SUMF_sf"/>
</dbReference>
<name>A0A6I2UGC5_9FIRM</name>
<evidence type="ECO:0008006" key="3">
    <source>
        <dbReference type="Google" id="ProtNLM"/>
    </source>
</evidence>
<dbReference type="AlphaFoldDB" id="A0A6I2UGC5"/>
<evidence type="ECO:0000313" key="1">
    <source>
        <dbReference type="EMBL" id="MSU08231.1"/>
    </source>
</evidence>
<reference evidence="1 2" key="1">
    <citation type="submission" date="2019-08" db="EMBL/GenBank/DDBJ databases">
        <title>In-depth cultivation of the pig gut microbiome towards novel bacterial diversity and tailored functional studies.</title>
        <authorList>
            <person name="Wylensek D."/>
            <person name="Hitch T.C.A."/>
            <person name="Clavel T."/>
        </authorList>
    </citation>
    <scope>NUCLEOTIDE SEQUENCE [LARGE SCALE GENOMIC DNA]</scope>
    <source>
        <strain evidence="1 2">WCA-693-APC-5D-A</strain>
    </source>
</reference>
<dbReference type="Proteomes" id="UP000433181">
    <property type="component" value="Unassembled WGS sequence"/>
</dbReference>
<dbReference type="GeneID" id="96780103"/>
<dbReference type="InterPro" id="IPR016187">
    <property type="entry name" value="CTDL_fold"/>
</dbReference>
<dbReference type="Gene3D" id="3.90.1580.10">
    <property type="entry name" value="paralog of FGE (formylglycine-generating enzyme)"/>
    <property type="match status" value="1"/>
</dbReference>
<dbReference type="RefSeq" id="WP_205764096.1">
    <property type="nucleotide sequence ID" value="NZ_VUNR01000005.1"/>
</dbReference>
<accession>A0A6I2UGC5</accession>